<evidence type="ECO:0000256" key="1">
    <source>
        <dbReference type="ARBA" id="ARBA00022741"/>
    </source>
</evidence>
<gene>
    <name evidence="5" type="ORF">S01H1_00677</name>
</gene>
<dbReference type="Pfam" id="PF17764">
    <property type="entry name" value="PriA_3primeBD"/>
    <property type="match status" value="1"/>
</dbReference>
<dbReference type="AlphaFoldDB" id="X0SH45"/>
<dbReference type="PANTHER" id="PTHR30580">
    <property type="entry name" value="PRIMOSOMAL PROTEIN N"/>
    <property type="match status" value="1"/>
</dbReference>
<reference evidence="5" key="1">
    <citation type="journal article" date="2014" name="Front. Microbiol.">
        <title>High frequency of phylogenetically diverse reductive dehalogenase-homologous genes in deep subseafloor sedimentary metagenomes.</title>
        <authorList>
            <person name="Kawai M."/>
            <person name="Futagami T."/>
            <person name="Toyoda A."/>
            <person name="Takaki Y."/>
            <person name="Nishi S."/>
            <person name="Hori S."/>
            <person name="Arai W."/>
            <person name="Tsubouchi T."/>
            <person name="Morono Y."/>
            <person name="Uchiyama I."/>
            <person name="Ito T."/>
            <person name="Fujiyama A."/>
            <person name="Inagaki F."/>
            <person name="Takami H."/>
        </authorList>
    </citation>
    <scope>NUCLEOTIDE SEQUENCE</scope>
    <source>
        <strain evidence="5">Expedition CK06-06</strain>
    </source>
</reference>
<protein>
    <recommendedName>
        <fullName evidence="4">Primosomal protein N' 3' DNA-binding domain-containing protein</fullName>
    </recommendedName>
</protein>
<evidence type="ECO:0000256" key="2">
    <source>
        <dbReference type="ARBA" id="ARBA00022840"/>
    </source>
</evidence>
<dbReference type="GO" id="GO:0006310">
    <property type="term" value="P:DNA recombination"/>
    <property type="evidence" value="ECO:0007669"/>
    <property type="project" value="TreeGrafter"/>
</dbReference>
<accession>X0SH45</accession>
<organism evidence="5">
    <name type="scientific">marine sediment metagenome</name>
    <dbReference type="NCBI Taxonomy" id="412755"/>
    <lineage>
        <taxon>unclassified sequences</taxon>
        <taxon>metagenomes</taxon>
        <taxon>ecological metagenomes</taxon>
    </lineage>
</organism>
<keyword evidence="2" id="KW-0067">ATP-binding</keyword>
<feature type="non-terminal residue" evidence="5">
    <location>
        <position position="192"/>
    </location>
</feature>
<dbReference type="InterPro" id="IPR042115">
    <property type="entry name" value="PriA_3primeBD_sf"/>
</dbReference>
<evidence type="ECO:0000313" key="5">
    <source>
        <dbReference type="EMBL" id="GAF74431.1"/>
    </source>
</evidence>
<sequence>MPEAFPKIYVQVAVALPISGTFTYTVPGELIEKVAVGKRVLVSFSGRKITAYILRIIPPEKRKGIKDITTVIDAYPLFPPQMVEFFEWLSQYYLYPIGLVIKGALPTGLNVRTPEGTRMPSNGWLDRVGLLKMVFITKKKGATIDRSLFDRKRLSRNEDEFLEMMIKKKEVSLREIKNAFSNGAYLVDKWVA</sequence>
<keyword evidence="1" id="KW-0547">Nucleotide-binding</keyword>
<dbReference type="GO" id="GO:0003677">
    <property type="term" value="F:DNA binding"/>
    <property type="evidence" value="ECO:0007669"/>
    <property type="project" value="UniProtKB-KW"/>
</dbReference>
<dbReference type="Gene3D" id="3.40.1440.60">
    <property type="entry name" value="PriA, 3(prime) DNA-binding domain"/>
    <property type="match status" value="1"/>
</dbReference>
<feature type="domain" description="Primosomal protein N' 3' DNA-binding" evidence="4">
    <location>
        <begin position="11"/>
        <end position="106"/>
    </location>
</feature>
<dbReference type="GO" id="GO:0043138">
    <property type="term" value="F:3'-5' DNA helicase activity"/>
    <property type="evidence" value="ECO:0007669"/>
    <property type="project" value="TreeGrafter"/>
</dbReference>
<dbReference type="PANTHER" id="PTHR30580:SF0">
    <property type="entry name" value="PRIMOSOMAL PROTEIN N"/>
    <property type="match status" value="1"/>
</dbReference>
<comment type="caution">
    <text evidence="5">The sequence shown here is derived from an EMBL/GenBank/DDBJ whole genome shotgun (WGS) entry which is preliminary data.</text>
</comment>
<dbReference type="GO" id="GO:0005524">
    <property type="term" value="F:ATP binding"/>
    <property type="evidence" value="ECO:0007669"/>
    <property type="project" value="UniProtKB-KW"/>
</dbReference>
<dbReference type="GO" id="GO:0006302">
    <property type="term" value="P:double-strand break repair"/>
    <property type="evidence" value="ECO:0007669"/>
    <property type="project" value="TreeGrafter"/>
</dbReference>
<evidence type="ECO:0000256" key="3">
    <source>
        <dbReference type="ARBA" id="ARBA00023125"/>
    </source>
</evidence>
<dbReference type="EMBL" id="BARS01000253">
    <property type="protein sequence ID" value="GAF74431.1"/>
    <property type="molecule type" value="Genomic_DNA"/>
</dbReference>
<name>X0SH45_9ZZZZ</name>
<proteinExistence type="predicted"/>
<dbReference type="GO" id="GO:0006270">
    <property type="term" value="P:DNA replication initiation"/>
    <property type="evidence" value="ECO:0007669"/>
    <property type="project" value="TreeGrafter"/>
</dbReference>
<evidence type="ECO:0000259" key="4">
    <source>
        <dbReference type="Pfam" id="PF17764"/>
    </source>
</evidence>
<keyword evidence="3" id="KW-0238">DNA-binding</keyword>
<dbReference type="InterPro" id="IPR041222">
    <property type="entry name" value="PriA_3primeBD"/>
</dbReference>